<protein>
    <submittedName>
        <fullName evidence="1">Uncharacterized protein</fullName>
    </submittedName>
</protein>
<gene>
    <name evidence="1" type="ORF">V473_17195</name>
</gene>
<evidence type="ECO:0000313" key="2">
    <source>
        <dbReference type="Proteomes" id="UP000052232"/>
    </source>
</evidence>
<dbReference type="EMBL" id="JACT01000004">
    <property type="protein sequence ID" value="KMS54173.1"/>
    <property type="molecule type" value="Genomic_DNA"/>
</dbReference>
<accession>A0A0J7XT24</accession>
<dbReference type="AlphaFoldDB" id="A0A0J7XT24"/>
<evidence type="ECO:0000313" key="1">
    <source>
        <dbReference type="EMBL" id="KMS54173.1"/>
    </source>
</evidence>
<sequence length="75" mass="8095">MLPGPVAAQRVEPITRRIAQVVEGSRTVEQLQFIKCAILNVGWQFAAALAVPDFLCFGVIDAANHGLLSSKDQAF</sequence>
<organism evidence="1 2">
    <name type="scientific">Sphingobium cupriresistens LL01</name>
    <dbReference type="NCBI Taxonomy" id="1420583"/>
    <lineage>
        <taxon>Bacteria</taxon>
        <taxon>Pseudomonadati</taxon>
        <taxon>Pseudomonadota</taxon>
        <taxon>Alphaproteobacteria</taxon>
        <taxon>Sphingomonadales</taxon>
        <taxon>Sphingomonadaceae</taxon>
        <taxon>Sphingobium</taxon>
    </lineage>
</organism>
<reference evidence="1 2" key="1">
    <citation type="journal article" date="2015" name="G3 (Bethesda)">
        <title>Insights into Ongoing Evolution of the Hexachlorocyclohexane Catabolic Pathway from Comparative Genomics of Ten Sphingomonadaceae Strains.</title>
        <authorList>
            <person name="Pearce S.L."/>
            <person name="Oakeshott J.G."/>
            <person name="Pandey G."/>
        </authorList>
    </citation>
    <scope>NUCLEOTIDE SEQUENCE [LARGE SCALE GENOMIC DNA]</scope>
    <source>
        <strain evidence="1 2">LL01</strain>
    </source>
</reference>
<name>A0A0J7XT24_9SPHN</name>
<keyword evidence="2" id="KW-1185">Reference proteome</keyword>
<dbReference type="Proteomes" id="UP000052232">
    <property type="component" value="Unassembled WGS sequence"/>
</dbReference>
<proteinExistence type="predicted"/>
<comment type="caution">
    <text evidence="1">The sequence shown here is derived from an EMBL/GenBank/DDBJ whole genome shotgun (WGS) entry which is preliminary data.</text>
</comment>